<name>A0A2S2QDB3_9HEMI</name>
<sequence>MSTIFIYVLGKQSFHKSTAARNSLSNSALIDRIHYIVRRVMRRTHVIQHSAPELEPTVITAVACIIVPIFVSLAVLSVYSVAAEESSSNADEAARVKKHAYIAAPAPVVAYSAAVPAAYSYAYSAYPYSSYSYSYPSAYAAPYAAPYAAYPSYAAYDDGKYYPGKYEKTYFPAYKTAYPYAYHY</sequence>
<evidence type="ECO:0000256" key="1">
    <source>
        <dbReference type="SAM" id="Phobius"/>
    </source>
</evidence>
<keyword evidence="1" id="KW-0812">Transmembrane</keyword>
<evidence type="ECO:0000313" key="2">
    <source>
        <dbReference type="EMBL" id="MBY75745.1"/>
    </source>
</evidence>
<gene>
    <name evidence="2" type="ORF">g.16999</name>
</gene>
<proteinExistence type="predicted"/>
<protein>
    <submittedName>
        <fullName evidence="2">Uncharacterized protein</fullName>
    </submittedName>
</protein>
<reference evidence="2" key="1">
    <citation type="submission" date="2018-04" db="EMBL/GenBank/DDBJ databases">
        <title>Transcriptome assembly of Sipha flava.</title>
        <authorList>
            <person name="Scully E.D."/>
            <person name="Geib S.M."/>
            <person name="Palmer N.A."/>
            <person name="Koch K."/>
            <person name="Bradshaw J."/>
            <person name="Heng-Moss T."/>
            <person name="Sarath G."/>
        </authorList>
    </citation>
    <scope>NUCLEOTIDE SEQUENCE</scope>
</reference>
<organism evidence="2">
    <name type="scientific">Sipha flava</name>
    <name type="common">yellow sugarcane aphid</name>
    <dbReference type="NCBI Taxonomy" id="143950"/>
    <lineage>
        <taxon>Eukaryota</taxon>
        <taxon>Metazoa</taxon>
        <taxon>Ecdysozoa</taxon>
        <taxon>Arthropoda</taxon>
        <taxon>Hexapoda</taxon>
        <taxon>Insecta</taxon>
        <taxon>Pterygota</taxon>
        <taxon>Neoptera</taxon>
        <taxon>Paraneoptera</taxon>
        <taxon>Hemiptera</taxon>
        <taxon>Sternorrhyncha</taxon>
        <taxon>Aphidomorpha</taxon>
        <taxon>Aphidoidea</taxon>
        <taxon>Aphididae</taxon>
        <taxon>Sipha</taxon>
    </lineage>
</organism>
<dbReference type="AlphaFoldDB" id="A0A2S2QDB3"/>
<feature type="transmembrane region" description="Helical" evidence="1">
    <location>
        <begin position="100"/>
        <end position="122"/>
    </location>
</feature>
<keyword evidence="1" id="KW-1133">Transmembrane helix</keyword>
<keyword evidence="1" id="KW-0472">Membrane</keyword>
<feature type="transmembrane region" description="Helical" evidence="1">
    <location>
        <begin position="58"/>
        <end position="79"/>
    </location>
</feature>
<dbReference type="EMBL" id="GGMS01006542">
    <property type="protein sequence ID" value="MBY75745.1"/>
    <property type="molecule type" value="Transcribed_RNA"/>
</dbReference>
<accession>A0A2S2QDB3</accession>